<dbReference type="GO" id="GO:0005829">
    <property type="term" value="C:cytosol"/>
    <property type="evidence" value="ECO:0007669"/>
    <property type="project" value="TreeGrafter"/>
</dbReference>
<accession>A0A3L8PL80</accession>
<evidence type="ECO:0000313" key="1">
    <source>
        <dbReference type="EMBL" id="RLV56000.1"/>
    </source>
</evidence>
<dbReference type="PANTHER" id="PTHR30283:SF4">
    <property type="entry name" value="PEROXIDE STRESS RESISTANCE PROTEIN YAAA"/>
    <property type="match status" value="1"/>
</dbReference>
<dbReference type="InterPro" id="IPR005583">
    <property type="entry name" value="YaaA"/>
</dbReference>
<organism evidence="1 2">
    <name type="scientific">Aeromicrobium phragmitis</name>
    <dbReference type="NCBI Taxonomy" id="2478914"/>
    <lineage>
        <taxon>Bacteria</taxon>
        <taxon>Bacillati</taxon>
        <taxon>Actinomycetota</taxon>
        <taxon>Actinomycetes</taxon>
        <taxon>Propionibacteriales</taxon>
        <taxon>Nocardioidaceae</taxon>
        <taxon>Aeromicrobium</taxon>
    </lineage>
</organism>
<comment type="caution">
    <text evidence="1">The sequence shown here is derived from an EMBL/GenBank/DDBJ whole genome shotgun (WGS) entry which is preliminary data.</text>
</comment>
<keyword evidence="2" id="KW-1185">Reference proteome</keyword>
<gene>
    <name evidence="1" type="ORF">D9V41_08895</name>
</gene>
<dbReference type="OrthoDB" id="3210767at2"/>
<dbReference type="PANTHER" id="PTHR30283">
    <property type="entry name" value="PEROXIDE STRESS RESPONSE PROTEIN YAAA"/>
    <property type="match status" value="1"/>
</dbReference>
<dbReference type="RefSeq" id="WP_121794196.1">
    <property type="nucleotide sequence ID" value="NZ_RDBF01000005.1"/>
</dbReference>
<dbReference type="AlphaFoldDB" id="A0A3L8PL80"/>
<name>A0A3L8PL80_9ACTN</name>
<dbReference type="Pfam" id="PF03883">
    <property type="entry name" value="H2O2_YaaD"/>
    <property type="match status" value="1"/>
</dbReference>
<evidence type="ECO:0000313" key="2">
    <source>
        <dbReference type="Proteomes" id="UP000282515"/>
    </source>
</evidence>
<proteinExistence type="predicted"/>
<dbReference type="GO" id="GO:0033194">
    <property type="term" value="P:response to hydroperoxide"/>
    <property type="evidence" value="ECO:0007669"/>
    <property type="project" value="TreeGrafter"/>
</dbReference>
<sequence>MLILLPPSEGKTRPEQGPALDLATLSLPELNPTREQLLRTLIRVSAGSPRRAMEVLGLGPTQADALPRNASLREEPTARADAVYTGVLFDNLDPGSFDEAVRDRADSTVAIASALFGLVRPSDHIPAYRLSGSVTLPRLGTVASRWKPHLPGAIERLADGRLVVDLRSGTYVNLGAPPRDVPGATMRVLHEKDGKRSVVSHFNKATKGRVARQLLAEEVNASTPDDLADALRDLGWTVEVEKNRLDLIVSEL</sequence>
<protein>
    <submittedName>
        <fullName evidence="1">Peroxide stress protein YaaA</fullName>
    </submittedName>
</protein>
<dbReference type="EMBL" id="RDBF01000005">
    <property type="protein sequence ID" value="RLV56000.1"/>
    <property type="molecule type" value="Genomic_DNA"/>
</dbReference>
<dbReference type="Proteomes" id="UP000282515">
    <property type="component" value="Unassembled WGS sequence"/>
</dbReference>
<reference evidence="1 2" key="1">
    <citation type="submission" date="2018-10" db="EMBL/GenBank/DDBJ databases">
        <title>Aeromicrobium sp. 9W16Y-2 whole genome shotgun sequence.</title>
        <authorList>
            <person name="Li F."/>
        </authorList>
    </citation>
    <scope>NUCLEOTIDE SEQUENCE [LARGE SCALE GENOMIC DNA]</scope>
    <source>
        <strain evidence="1 2">9W16Y-2</strain>
    </source>
</reference>